<keyword evidence="3" id="KW-0393">Immunoglobulin domain</keyword>
<dbReference type="PANTHER" id="PTHR24100:SF151">
    <property type="entry name" value="ICOS LIGAND"/>
    <property type="match status" value="1"/>
</dbReference>
<keyword evidence="2 4" id="KW-0472">Membrane</keyword>
<dbReference type="Proteomes" id="UP000465112">
    <property type="component" value="Chromosome 1"/>
</dbReference>
<comment type="caution">
    <text evidence="6">The sequence shown here is derived from an EMBL/GenBank/DDBJ whole genome shotgun (WGS) entry which is preliminary data.</text>
</comment>
<evidence type="ECO:0000256" key="4">
    <source>
        <dbReference type="SAM" id="Phobius"/>
    </source>
</evidence>
<evidence type="ECO:0000256" key="3">
    <source>
        <dbReference type="ARBA" id="ARBA00023319"/>
    </source>
</evidence>
<evidence type="ECO:0000313" key="6">
    <source>
        <dbReference type="EMBL" id="KAF1394583.1"/>
    </source>
</evidence>
<dbReference type="PANTHER" id="PTHR24100">
    <property type="entry name" value="BUTYROPHILIN"/>
    <property type="match status" value="1"/>
</dbReference>
<comment type="subcellular location">
    <subcellularLocation>
        <location evidence="1">Membrane</location>
    </subcellularLocation>
</comment>
<gene>
    <name evidence="6" type="ORF">PFLUV_G00002550</name>
</gene>
<reference evidence="6 7" key="1">
    <citation type="submission" date="2019-06" db="EMBL/GenBank/DDBJ databases">
        <title>A chromosome-scale genome assembly of the European perch, Perca fluviatilis.</title>
        <authorList>
            <person name="Roques C."/>
            <person name="Zahm M."/>
            <person name="Cabau C."/>
            <person name="Klopp C."/>
            <person name="Bouchez O."/>
            <person name="Donnadieu C."/>
            <person name="Kuhl H."/>
            <person name="Gislard M."/>
            <person name="Guendouz S."/>
            <person name="Journot L."/>
            <person name="Haffray P."/>
            <person name="Bestin A."/>
            <person name="Morvezen R."/>
            <person name="Feron R."/>
            <person name="Wen M."/>
            <person name="Jouanno E."/>
            <person name="Herpin A."/>
            <person name="Schartl M."/>
            <person name="Postlethwait J."/>
            <person name="Schaerlinger B."/>
            <person name="Chardard D."/>
            <person name="Lecocq T."/>
            <person name="Poncet C."/>
            <person name="Jaffrelo L."/>
            <person name="Lampietro C."/>
            <person name="Guiguen Y."/>
        </authorList>
    </citation>
    <scope>NUCLEOTIDE SEQUENCE [LARGE SCALE GENOMIC DNA]</scope>
    <source>
        <tissue evidence="6">Blood</tissue>
    </source>
</reference>
<dbReference type="GO" id="GO:0050852">
    <property type="term" value="P:T cell receptor signaling pathway"/>
    <property type="evidence" value="ECO:0007669"/>
    <property type="project" value="TreeGrafter"/>
</dbReference>
<evidence type="ECO:0000256" key="1">
    <source>
        <dbReference type="ARBA" id="ARBA00004370"/>
    </source>
</evidence>
<proteinExistence type="predicted"/>
<evidence type="ECO:0008006" key="8">
    <source>
        <dbReference type="Google" id="ProtNLM"/>
    </source>
</evidence>
<keyword evidence="7" id="KW-1185">Reference proteome</keyword>
<feature type="signal peptide" evidence="5">
    <location>
        <begin position="1"/>
        <end position="28"/>
    </location>
</feature>
<evidence type="ECO:0000256" key="2">
    <source>
        <dbReference type="ARBA" id="ARBA00023136"/>
    </source>
</evidence>
<name>A0A6A5FQP2_PERFL</name>
<dbReference type="AlphaFoldDB" id="A0A6A5FQP2"/>
<dbReference type="GO" id="GO:0005102">
    <property type="term" value="F:signaling receptor binding"/>
    <property type="evidence" value="ECO:0007669"/>
    <property type="project" value="TreeGrafter"/>
</dbReference>
<dbReference type="InterPro" id="IPR050504">
    <property type="entry name" value="IgSF_BTN/MOG"/>
</dbReference>
<sequence>MKTLTSLLDVMMKILLTTFLLFPETILGEYGVVCPTLVEAVEGDAVTLGGSLSPPLNLTPYTLDLKRLDLHDDLVHVYRHGQDHFPPQSPHYRGRTTLIHEDLIGGTVTLHISSVNLSDSGPYEVYVPDLKARCEFYLTVDGENRKTARAVILPSLLLLGTLLVLVLMRGKIKSCIERLRGRKEQEPENSLNLNLEATEDLERSVGNVV</sequence>
<feature type="transmembrane region" description="Helical" evidence="4">
    <location>
        <begin position="150"/>
        <end position="168"/>
    </location>
</feature>
<dbReference type="OrthoDB" id="8962537at2759"/>
<keyword evidence="4" id="KW-0812">Transmembrane</keyword>
<dbReference type="SUPFAM" id="SSF48726">
    <property type="entry name" value="Immunoglobulin"/>
    <property type="match status" value="1"/>
</dbReference>
<evidence type="ECO:0000256" key="5">
    <source>
        <dbReference type="SAM" id="SignalP"/>
    </source>
</evidence>
<dbReference type="GO" id="GO:0009897">
    <property type="term" value="C:external side of plasma membrane"/>
    <property type="evidence" value="ECO:0007669"/>
    <property type="project" value="TreeGrafter"/>
</dbReference>
<protein>
    <recommendedName>
        <fullName evidence="8">Immunoglobulin subtype domain-containing protein</fullName>
    </recommendedName>
</protein>
<dbReference type="InterPro" id="IPR036179">
    <property type="entry name" value="Ig-like_dom_sf"/>
</dbReference>
<organism evidence="6 7">
    <name type="scientific">Perca fluviatilis</name>
    <name type="common">European perch</name>
    <dbReference type="NCBI Taxonomy" id="8168"/>
    <lineage>
        <taxon>Eukaryota</taxon>
        <taxon>Metazoa</taxon>
        <taxon>Chordata</taxon>
        <taxon>Craniata</taxon>
        <taxon>Vertebrata</taxon>
        <taxon>Euteleostomi</taxon>
        <taxon>Actinopterygii</taxon>
        <taxon>Neopterygii</taxon>
        <taxon>Teleostei</taxon>
        <taxon>Neoteleostei</taxon>
        <taxon>Acanthomorphata</taxon>
        <taxon>Eupercaria</taxon>
        <taxon>Perciformes</taxon>
        <taxon>Percoidei</taxon>
        <taxon>Percidae</taxon>
        <taxon>Percinae</taxon>
        <taxon>Perca</taxon>
    </lineage>
</organism>
<dbReference type="Gene3D" id="2.60.40.10">
    <property type="entry name" value="Immunoglobulins"/>
    <property type="match status" value="1"/>
</dbReference>
<accession>A0A6A5FQP2</accession>
<dbReference type="EMBL" id="VHII01000001">
    <property type="protein sequence ID" value="KAF1394583.1"/>
    <property type="molecule type" value="Genomic_DNA"/>
</dbReference>
<dbReference type="InterPro" id="IPR013783">
    <property type="entry name" value="Ig-like_fold"/>
</dbReference>
<keyword evidence="4" id="KW-1133">Transmembrane helix</keyword>
<feature type="chain" id="PRO_5025499506" description="Immunoglobulin subtype domain-containing protein" evidence="5">
    <location>
        <begin position="29"/>
        <end position="209"/>
    </location>
</feature>
<dbReference type="GO" id="GO:0001817">
    <property type="term" value="P:regulation of cytokine production"/>
    <property type="evidence" value="ECO:0007669"/>
    <property type="project" value="TreeGrafter"/>
</dbReference>
<keyword evidence="5" id="KW-0732">Signal</keyword>
<evidence type="ECO:0000313" key="7">
    <source>
        <dbReference type="Proteomes" id="UP000465112"/>
    </source>
</evidence>